<dbReference type="AlphaFoldDB" id="A0A3N0DS96"/>
<proteinExistence type="predicted"/>
<comment type="caution">
    <text evidence="1">The sequence shown here is derived from an EMBL/GenBank/DDBJ whole genome shotgun (WGS) entry which is preliminary data.</text>
</comment>
<evidence type="ECO:0000313" key="2">
    <source>
        <dbReference type="Proteomes" id="UP000277094"/>
    </source>
</evidence>
<dbReference type="Proteomes" id="UP000277094">
    <property type="component" value="Unassembled WGS sequence"/>
</dbReference>
<dbReference type="EMBL" id="RJSG01000002">
    <property type="protein sequence ID" value="RNL78490.1"/>
    <property type="molecule type" value="Genomic_DNA"/>
</dbReference>
<organism evidence="1 2">
    <name type="scientific">Nocardioides marmorisolisilvae</name>
    <dbReference type="NCBI Taxonomy" id="1542737"/>
    <lineage>
        <taxon>Bacteria</taxon>
        <taxon>Bacillati</taxon>
        <taxon>Actinomycetota</taxon>
        <taxon>Actinomycetes</taxon>
        <taxon>Propionibacteriales</taxon>
        <taxon>Nocardioidaceae</taxon>
        <taxon>Nocardioides</taxon>
    </lineage>
</organism>
<reference evidence="1 2" key="1">
    <citation type="submission" date="2018-11" db="EMBL/GenBank/DDBJ databases">
        <authorList>
            <person name="Li F."/>
        </authorList>
    </citation>
    <scope>NUCLEOTIDE SEQUENCE [LARGE SCALE GENOMIC DNA]</scope>
    <source>
        <strain evidence="1 2">KIS18-7</strain>
    </source>
</reference>
<sequence>MDDWSSLDLLWQFGRGPSLRCIGKRDEDLLIEPVEARVISPQLVFARQEPALFGFDDDPRPWGRQLNVGSPSRDDLFQSDGHVLGLGLDAYVPQQLV</sequence>
<evidence type="ECO:0000313" key="1">
    <source>
        <dbReference type="EMBL" id="RNL78490.1"/>
    </source>
</evidence>
<accession>A0A3N0DS96</accession>
<gene>
    <name evidence="1" type="ORF">EFL95_05180</name>
</gene>
<keyword evidence="2" id="KW-1185">Reference proteome</keyword>
<protein>
    <submittedName>
        <fullName evidence="1">Uncharacterized protein</fullName>
    </submittedName>
</protein>
<name>A0A3N0DS96_9ACTN</name>